<dbReference type="CDD" id="cd01417">
    <property type="entry name" value="Ribosomal_L19e_E"/>
    <property type="match status" value="1"/>
</dbReference>
<keyword evidence="8" id="KW-1185">Reference proteome</keyword>
<dbReference type="AlphaFoldDB" id="A0A137PHA4"/>
<dbReference type="Gene3D" id="1.10.1650.10">
    <property type="match status" value="1"/>
</dbReference>
<feature type="coiled-coil region" evidence="5">
    <location>
        <begin position="142"/>
        <end position="172"/>
    </location>
</feature>
<dbReference type="PROSITE" id="PS00526">
    <property type="entry name" value="RIBOSOMAL_L19E"/>
    <property type="match status" value="1"/>
</dbReference>
<sequence length="192" mass="22499">MANLRTQKRLAASVLKCGKNKVWLDPTEATEISNANSRQNIRKLIKDGLVIKKPQAIHSRFRVRKLLEAKRKGRHMGHGKRRGTSEARMPTKVLWMRRQRVLRRMLRKYRETAKIDRHLYRELYLKVKGNVFKNKRVLMEFIHKAKAEKARAKMLADQAEAHRAKARAIREKRAQRAAQKKEALFGKAEETA</sequence>
<dbReference type="SUPFAM" id="SSF48140">
    <property type="entry name" value="Ribosomal protein L19 (L19e)"/>
    <property type="match status" value="1"/>
</dbReference>
<dbReference type="Pfam" id="PF25476">
    <property type="entry name" value="Ribosomal_L19e_C"/>
    <property type="match status" value="1"/>
</dbReference>
<dbReference type="InterPro" id="IPR033935">
    <property type="entry name" value="Ribosomal_eL19_euk"/>
</dbReference>
<keyword evidence="2 4" id="KW-0689">Ribosomal protein</keyword>
<dbReference type="EMBL" id="KQ964424">
    <property type="protein sequence ID" value="KXN74389.1"/>
    <property type="molecule type" value="Genomic_DNA"/>
</dbReference>
<dbReference type="HAMAP" id="MF_01475">
    <property type="entry name" value="Ribosomal_eL19"/>
    <property type="match status" value="1"/>
</dbReference>
<evidence type="ECO:0000256" key="4">
    <source>
        <dbReference type="RuleBase" id="RU000574"/>
    </source>
</evidence>
<accession>A0A137PHA4</accession>
<evidence type="ECO:0000313" key="7">
    <source>
        <dbReference type="EMBL" id="KXN74389.1"/>
    </source>
</evidence>
<dbReference type="GO" id="GO:0022625">
    <property type="term" value="C:cytosolic large ribosomal subunit"/>
    <property type="evidence" value="ECO:0007669"/>
    <property type="project" value="InterPro"/>
</dbReference>
<dbReference type="InterPro" id="IPR057260">
    <property type="entry name" value="Ribosomal_L19e_C"/>
</dbReference>
<dbReference type="GO" id="GO:0003723">
    <property type="term" value="F:RNA binding"/>
    <property type="evidence" value="ECO:0007669"/>
    <property type="project" value="InterPro"/>
</dbReference>
<dbReference type="Gene3D" id="1.10.1200.240">
    <property type="match status" value="1"/>
</dbReference>
<dbReference type="GO" id="GO:0006412">
    <property type="term" value="P:translation"/>
    <property type="evidence" value="ECO:0007669"/>
    <property type="project" value="InterPro"/>
</dbReference>
<dbReference type="NCBIfam" id="NF006343">
    <property type="entry name" value="PRK08570.1"/>
    <property type="match status" value="1"/>
</dbReference>
<dbReference type="Pfam" id="PF01280">
    <property type="entry name" value="Ribosomal_L19e"/>
    <property type="match status" value="1"/>
</dbReference>
<organism evidence="7 8">
    <name type="scientific">Conidiobolus coronatus (strain ATCC 28846 / CBS 209.66 / NRRL 28638)</name>
    <name type="common">Delacroixia coronata</name>
    <dbReference type="NCBI Taxonomy" id="796925"/>
    <lineage>
        <taxon>Eukaryota</taxon>
        <taxon>Fungi</taxon>
        <taxon>Fungi incertae sedis</taxon>
        <taxon>Zoopagomycota</taxon>
        <taxon>Entomophthoromycotina</taxon>
        <taxon>Entomophthoromycetes</taxon>
        <taxon>Entomophthorales</taxon>
        <taxon>Ancylistaceae</taxon>
        <taxon>Conidiobolus</taxon>
    </lineage>
</organism>
<dbReference type="SMART" id="SM01416">
    <property type="entry name" value="Ribosomal_L19e"/>
    <property type="match status" value="1"/>
</dbReference>
<gene>
    <name evidence="7" type="ORF">CONCODRAFT_45966</name>
</gene>
<dbReference type="InterPro" id="IPR023638">
    <property type="entry name" value="Ribosomal_eL19_CS"/>
</dbReference>
<dbReference type="GO" id="GO:0003735">
    <property type="term" value="F:structural constituent of ribosome"/>
    <property type="evidence" value="ECO:0007669"/>
    <property type="project" value="InterPro"/>
</dbReference>
<dbReference type="PANTHER" id="PTHR10722">
    <property type="entry name" value="60S RIBOSOMAL PROTEIN L19"/>
    <property type="match status" value="1"/>
</dbReference>
<keyword evidence="3 4" id="KW-0687">Ribonucleoprotein</keyword>
<evidence type="ECO:0000256" key="2">
    <source>
        <dbReference type="ARBA" id="ARBA00022980"/>
    </source>
</evidence>
<protein>
    <recommendedName>
        <fullName evidence="4">Ribosomal protein L19</fullName>
    </recommendedName>
</protein>
<keyword evidence="5" id="KW-0175">Coiled coil</keyword>
<proteinExistence type="inferred from homology"/>
<evidence type="ECO:0000256" key="3">
    <source>
        <dbReference type="ARBA" id="ARBA00023274"/>
    </source>
</evidence>
<reference evidence="7 8" key="1">
    <citation type="journal article" date="2015" name="Genome Biol. Evol.">
        <title>Phylogenomic analyses indicate that early fungi evolved digesting cell walls of algal ancestors of land plants.</title>
        <authorList>
            <person name="Chang Y."/>
            <person name="Wang S."/>
            <person name="Sekimoto S."/>
            <person name="Aerts A.L."/>
            <person name="Choi C."/>
            <person name="Clum A."/>
            <person name="LaButti K.M."/>
            <person name="Lindquist E.A."/>
            <person name="Yee Ngan C."/>
            <person name="Ohm R.A."/>
            <person name="Salamov A.A."/>
            <person name="Grigoriev I.V."/>
            <person name="Spatafora J.W."/>
            <person name="Berbee M.L."/>
        </authorList>
    </citation>
    <scope>NUCLEOTIDE SEQUENCE [LARGE SCALE GENOMIC DNA]</scope>
    <source>
        <strain evidence="7 8">NRRL 28638</strain>
    </source>
</reference>
<dbReference type="InterPro" id="IPR057259">
    <property type="entry name" value="Ribosomal_L19e"/>
</dbReference>
<evidence type="ECO:0000313" key="8">
    <source>
        <dbReference type="Proteomes" id="UP000070444"/>
    </source>
</evidence>
<evidence type="ECO:0000256" key="5">
    <source>
        <dbReference type="SAM" id="Coils"/>
    </source>
</evidence>
<dbReference type="InterPro" id="IPR015972">
    <property type="entry name" value="Ribosomal_eL19_dom1"/>
</dbReference>
<dbReference type="InterPro" id="IPR000196">
    <property type="entry name" value="Ribosomal_eL19_dom"/>
</dbReference>
<evidence type="ECO:0000256" key="1">
    <source>
        <dbReference type="ARBA" id="ARBA00011082"/>
    </source>
</evidence>
<dbReference type="InterPro" id="IPR035970">
    <property type="entry name" value="60S_ribosomal_eL19_sf"/>
</dbReference>
<name>A0A137PHA4_CONC2</name>
<dbReference type="STRING" id="796925.A0A137PHA4"/>
<dbReference type="Proteomes" id="UP000070444">
    <property type="component" value="Unassembled WGS sequence"/>
</dbReference>
<dbReference type="FunFam" id="1.10.1200.240:FF:000001">
    <property type="entry name" value="Ribosomal protein L19"/>
    <property type="match status" value="1"/>
</dbReference>
<dbReference type="FunFam" id="1.10.1650.10:FF:000001">
    <property type="entry name" value="Ribosomal protein L19"/>
    <property type="match status" value="1"/>
</dbReference>
<dbReference type="InterPro" id="IPR039547">
    <property type="entry name" value="Ribosomal_eL19"/>
</dbReference>
<comment type="similarity">
    <text evidence="1 4">Belongs to the eukaryotic ribosomal protein eL19 family.</text>
</comment>
<evidence type="ECO:0000259" key="6">
    <source>
        <dbReference type="SMART" id="SM01416"/>
    </source>
</evidence>
<feature type="domain" description="Large ribosomal subunit protein eL19" evidence="6">
    <location>
        <begin position="3"/>
        <end position="146"/>
    </location>
</feature>
<dbReference type="OMA" id="NRVWIDP"/>
<dbReference type="OrthoDB" id="5407653at2759"/>